<evidence type="ECO:0000256" key="2">
    <source>
        <dbReference type="ARBA" id="ARBA00022723"/>
    </source>
</evidence>
<dbReference type="GO" id="GO:0000981">
    <property type="term" value="F:DNA-binding transcription factor activity, RNA polymerase II-specific"/>
    <property type="evidence" value="ECO:0007669"/>
    <property type="project" value="InterPro"/>
</dbReference>
<evidence type="ECO:0000313" key="7">
    <source>
        <dbReference type="Proteomes" id="UP000053841"/>
    </source>
</evidence>
<dbReference type="OrthoDB" id="3693136at2759"/>
<dbReference type="CDD" id="cd00067">
    <property type="entry name" value="GAL4"/>
    <property type="match status" value="1"/>
</dbReference>
<evidence type="ECO:0000313" key="6">
    <source>
        <dbReference type="EMBL" id="EUC26878.1"/>
    </source>
</evidence>
<name>W6XN04_COCC2</name>
<dbReference type="GO" id="GO:0003677">
    <property type="term" value="F:DNA binding"/>
    <property type="evidence" value="ECO:0007669"/>
    <property type="project" value="UniProtKB-KW"/>
</dbReference>
<gene>
    <name evidence="6" type="ORF">COCCADRAFT_42192</name>
</gene>
<comment type="subcellular location">
    <subcellularLocation>
        <location evidence="1">Nucleus</location>
    </subcellularLocation>
</comment>
<keyword evidence="4" id="KW-0539">Nucleus</keyword>
<dbReference type="PANTHER" id="PTHR46910:SF3">
    <property type="entry name" value="HALOTOLERANCE PROTEIN 9-RELATED"/>
    <property type="match status" value="1"/>
</dbReference>
<dbReference type="SMART" id="SM00066">
    <property type="entry name" value="GAL4"/>
    <property type="match status" value="1"/>
</dbReference>
<dbReference type="HOGENOM" id="CLU_425112_0_0_1"/>
<proteinExistence type="predicted"/>
<evidence type="ECO:0000256" key="3">
    <source>
        <dbReference type="ARBA" id="ARBA00023125"/>
    </source>
</evidence>
<keyword evidence="7" id="KW-1185">Reference proteome</keyword>
<dbReference type="PROSITE" id="PS50048">
    <property type="entry name" value="ZN2_CY6_FUNGAL_2"/>
    <property type="match status" value="1"/>
</dbReference>
<dbReference type="PROSITE" id="PS00463">
    <property type="entry name" value="ZN2_CY6_FUNGAL_1"/>
    <property type="match status" value="1"/>
</dbReference>
<dbReference type="SUPFAM" id="SSF57701">
    <property type="entry name" value="Zn2/Cys6 DNA-binding domain"/>
    <property type="match status" value="1"/>
</dbReference>
<dbReference type="Gene3D" id="4.10.240.10">
    <property type="entry name" value="Zn(2)-C6 fungal-type DNA-binding domain"/>
    <property type="match status" value="1"/>
</dbReference>
<dbReference type="EMBL" id="KI965077">
    <property type="protein sequence ID" value="EUC26878.1"/>
    <property type="molecule type" value="Genomic_DNA"/>
</dbReference>
<accession>W6XN04</accession>
<dbReference type="PANTHER" id="PTHR46910">
    <property type="entry name" value="TRANSCRIPTION FACTOR PDR1"/>
    <property type="match status" value="1"/>
</dbReference>
<evidence type="ECO:0000256" key="4">
    <source>
        <dbReference type="ARBA" id="ARBA00023242"/>
    </source>
</evidence>
<evidence type="ECO:0000256" key="1">
    <source>
        <dbReference type="ARBA" id="ARBA00004123"/>
    </source>
</evidence>
<dbReference type="GO" id="GO:0005634">
    <property type="term" value="C:nucleus"/>
    <property type="evidence" value="ECO:0007669"/>
    <property type="project" value="UniProtKB-SubCell"/>
</dbReference>
<dbReference type="GO" id="GO:0008270">
    <property type="term" value="F:zinc ion binding"/>
    <property type="evidence" value="ECO:0007669"/>
    <property type="project" value="InterPro"/>
</dbReference>
<evidence type="ECO:0000259" key="5">
    <source>
        <dbReference type="PROSITE" id="PS50048"/>
    </source>
</evidence>
<dbReference type="eggNOG" id="ENOG502SY81">
    <property type="taxonomic scope" value="Eukaryota"/>
</dbReference>
<dbReference type="KEGG" id="bze:COCCADRAFT_42192"/>
<dbReference type="STRING" id="930089.W6XN04"/>
<organism evidence="6 7">
    <name type="scientific">Cochliobolus carbonum (strain 26-R-13)</name>
    <name type="common">Maize leaf spot fungus</name>
    <name type="synonym">Bipolaris zeicola</name>
    <dbReference type="NCBI Taxonomy" id="930089"/>
    <lineage>
        <taxon>Eukaryota</taxon>
        <taxon>Fungi</taxon>
        <taxon>Dikarya</taxon>
        <taxon>Ascomycota</taxon>
        <taxon>Pezizomycotina</taxon>
        <taxon>Dothideomycetes</taxon>
        <taxon>Pleosporomycetidae</taxon>
        <taxon>Pleosporales</taxon>
        <taxon>Pleosporineae</taxon>
        <taxon>Pleosporaceae</taxon>
        <taxon>Bipolaris</taxon>
    </lineage>
</organism>
<dbReference type="CDD" id="cd12148">
    <property type="entry name" value="fungal_TF_MHR"/>
    <property type="match status" value="1"/>
</dbReference>
<protein>
    <recommendedName>
        <fullName evidence="5">Zn(2)-C6 fungal-type domain-containing protein</fullName>
    </recommendedName>
</protein>
<dbReference type="InterPro" id="IPR001138">
    <property type="entry name" value="Zn2Cys6_DnaBD"/>
</dbReference>
<dbReference type="InterPro" id="IPR050987">
    <property type="entry name" value="AtrR-like"/>
</dbReference>
<dbReference type="Proteomes" id="UP000053841">
    <property type="component" value="Unassembled WGS sequence"/>
</dbReference>
<keyword evidence="3" id="KW-0238">DNA-binding</keyword>
<feature type="domain" description="Zn(2)-C6 fungal-type" evidence="5">
    <location>
        <begin position="14"/>
        <end position="43"/>
    </location>
</feature>
<dbReference type="GeneID" id="19149657"/>
<keyword evidence="2" id="KW-0479">Metal-binding</keyword>
<dbReference type="RefSeq" id="XP_007718818.1">
    <property type="nucleotide sequence ID" value="XM_007720628.1"/>
</dbReference>
<reference evidence="6 7" key="1">
    <citation type="journal article" date="2013" name="PLoS Genet.">
        <title>Comparative genome structure, secondary metabolite, and effector coding capacity across Cochliobolus pathogens.</title>
        <authorList>
            <person name="Condon B.J."/>
            <person name="Leng Y."/>
            <person name="Wu D."/>
            <person name="Bushley K.E."/>
            <person name="Ohm R.A."/>
            <person name="Otillar R."/>
            <person name="Martin J."/>
            <person name="Schackwitz W."/>
            <person name="Grimwood J."/>
            <person name="MohdZainudin N."/>
            <person name="Xue C."/>
            <person name="Wang R."/>
            <person name="Manning V.A."/>
            <person name="Dhillon B."/>
            <person name="Tu Z.J."/>
            <person name="Steffenson B.J."/>
            <person name="Salamov A."/>
            <person name="Sun H."/>
            <person name="Lowry S."/>
            <person name="LaButti K."/>
            <person name="Han J."/>
            <person name="Copeland A."/>
            <person name="Lindquist E."/>
            <person name="Barry K."/>
            <person name="Schmutz J."/>
            <person name="Baker S.E."/>
            <person name="Ciuffetti L.M."/>
            <person name="Grigoriev I.V."/>
            <person name="Zhong S."/>
            <person name="Turgeon B.G."/>
        </authorList>
    </citation>
    <scope>NUCLEOTIDE SEQUENCE [LARGE SCALE GENOMIC DNA]</scope>
    <source>
        <strain evidence="6 7">26-R-13</strain>
    </source>
</reference>
<sequence length="663" mass="75070">MSVPRPKLTRRKGACEECRQKKVRCDGANPCNHCQRNESLCEYNIRRLRRDLQKERVQDLNKHVSTTTQPWAMNSSTMLDSSNPHRSSEVIVNQGVENSANPLNTPFSEVCFSQLISDSAHSYLDFDCLDETTPDTNQVQIIGQQTSSFQNQTPYYTPRNEDSMPDWLKLDCDQSLHQHSTAQPRDYLGTTQDNGAAEWTLALFLDRVVDDKAESFLNHKTYRVSSLFQNADQGSRKQQAVLEKIKMLLSSEHQTCLFSLLRKTNSGKEHQSLDLKNLPVKLVQKAFREPGGLSLFTKEQDVTRIQERFLDPKNLPIDVSDMSLLIVSMAWGALLDPEMSSISKATLLDAALEISTLLLRQNGSVRQFLALVAVLCLAERTGLENLPALILGSVSNAASLGLHLDPVLRKLCTSDEQAIQTKRAMWVLYCIDKSYALRWNAFSLVGDDFLVTTNPPDNVIDSDLAAIASLEWLCVRSQYSKICSNILQLRVGAEEEPSKYHSDRAVSLSTALEEWYRSTRVSQMILSLDHNDTMRIKLQTAYYYYEARFQLLSISLPNPQCSSPAESQEYRKLLKQLTREIIPLSSTMPPEYLLQDCNHLFINKLALCLLALGIILEPDQDRRKEARALLSIVAGFFARIGIMLPQSSVFEEVSDLIEILMYR</sequence>
<dbReference type="Pfam" id="PF00172">
    <property type="entry name" value="Zn_clus"/>
    <property type="match status" value="1"/>
</dbReference>
<dbReference type="InterPro" id="IPR036864">
    <property type="entry name" value="Zn2-C6_fun-type_DNA-bd_sf"/>
</dbReference>
<dbReference type="AlphaFoldDB" id="W6XN04"/>